<dbReference type="InterPro" id="IPR026283">
    <property type="entry name" value="B-gal_1-like"/>
</dbReference>
<evidence type="ECO:0000313" key="9">
    <source>
        <dbReference type="Proteomes" id="UP001235939"/>
    </source>
</evidence>
<evidence type="ECO:0000256" key="4">
    <source>
        <dbReference type="SAM" id="SignalP"/>
    </source>
</evidence>
<keyword evidence="2" id="KW-0378">Hydrolase</keyword>
<dbReference type="InterPro" id="IPR019801">
    <property type="entry name" value="Glyco_hydro_35_CS"/>
</dbReference>
<evidence type="ECO:0000313" key="8">
    <source>
        <dbReference type="EMBL" id="UYV72287.1"/>
    </source>
</evidence>
<reference evidence="8 9" key="1">
    <citation type="submission" date="2022-01" db="EMBL/GenBank/DDBJ databases">
        <title>A chromosomal length assembly of Cordylochernes scorpioides.</title>
        <authorList>
            <person name="Zeh D."/>
            <person name="Zeh J."/>
        </authorList>
    </citation>
    <scope>NUCLEOTIDE SEQUENCE [LARGE SCALE GENOMIC DNA]</scope>
    <source>
        <strain evidence="8">IN4F17</strain>
        <tissue evidence="8">Whole Body</tissue>
    </source>
</reference>
<dbReference type="InterPro" id="IPR001944">
    <property type="entry name" value="Glycoside_Hdrlase_35"/>
</dbReference>
<evidence type="ECO:0000259" key="5">
    <source>
        <dbReference type="Pfam" id="PF01301"/>
    </source>
</evidence>
<name>A0ABY6KWL0_9ARAC</name>
<organism evidence="8 9">
    <name type="scientific">Cordylochernes scorpioides</name>
    <dbReference type="NCBI Taxonomy" id="51811"/>
    <lineage>
        <taxon>Eukaryota</taxon>
        <taxon>Metazoa</taxon>
        <taxon>Ecdysozoa</taxon>
        <taxon>Arthropoda</taxon>
        <taxon>Chelicerata</taxon>
        <taxon>Arachnida</taxon>
        <taxon>Pseudoscorpiones</taxon>
        <taxon>Cheliferoidea</taxon>
        <taxon>Chernetidae</taxon>
        <taxon>Cordylochernes</taxon>
    </lineage>
</organism>
<dbReference type="InterPro" id="IPR031330">
    <property type="entry name" value="Gly_Hdrlase_35_cat"/>
</dbReference>
<dbReference type="InterPro" id="IPR017853">
    <property type="entry name" value="GH"/>
</dbReference>
<protein>
    <submittedName>
        <fullName evidence="8">GLB1</fullName>
    </submittedName>
</protein>
<dbReference type="SUPFAM" id="SSF49785">
    <property type="entry name" value="Galactose-binding domain-like"/>
    <property type="match status" value="1"/>
</dbReference>
<feature type="domain" description="Glycoside hydrolase 35 catalytic" evidence="5">
    <location>
        <begin position="37"/>
        <end position="354"/>
    </location>
</feature>
<dbReference type="InterPro" id="IPR048912">
    <property type="entry name" value="BetaGal1-like_ABD1"/>
</dbReference>
<dbReference type="Pfam" id="PF01301">
    <property type="entry name" value="Glyco_hydro_35"/>
    <property type="match status" value="1"/>
</dbReference>
<keyword evidence="4" id="KW-0732">Signal</keyword>
<dbReference type="Gene3D" id="2.60.120.260">
    <property type="entry name" value="Galactose-binding domain-like"/>
    <property type="match status" value="2"/>
</dbReference>
<dbReference type="EMBL" id="CP092871">
    <property type="protein sequence ID" value="UYV72287.1"/>
    <property type="molecule type" value="Genomic_DNA"/>
</dbReference>
<dbReference type="Gene3D" id="3.20.20.80">
    <property type="entry name" value="Glycosidases"/>
    <property type="match status" value="1"/>
</dbReference>
<feature type="domain" description="Beta-galactosidase galactose-binding" evidence="7">
    <location>
        <begin position="467"/>
        <end position="522"/>
    </location>
</feature>
<evidence type="ECO:0000256" key="1">
    <source>
        <dbReference type="ARBA" id="ARBA00009809"/>
    </source>
</evidence>
<dbReference type="InterPro" id="IPR008979">
    <property type="entry name" value="Galactose-bd-like_sf"/>
</dbReference>
<dbReference type="PRINTS" id="PR00742">
    <property type="entry name" value="GLHYDRLASE35"/>
</dbReference>
<evidence type="ECO:0000259" key="7">
    <source>
        <dbReference type="Pfam" id="PF21467"/>
    </source>
</evidence>
<proteinExistence type="inferred from homology"/>
<dbReference type="PIRSF" id="PIRSF006336">
    <property type="entry name" value="B-gal"/>
    <property type="match status" value="1"/>
</dbReference>
<evidence type="ECO:0000256" key="3">
    <source>
        <dbReference type="ARBA" id="ARBA00023295"/>
    </source>
</evidence>
<evidence type="ECO:0000256" key="2">
    <source>
        <dbReference type="ARBA" id="ARBA00022801"/>
    </source>
</evidence>
<dbReference type="Pfam" id="PF21317">
    <property type="entry name" value="BetaGal_ABD_1"/>
    <property type="match status" value="1"/>
</dbReference>
<dbReference type="SUPFAM" id="SSF51445">
    <property type="entry name" value="(Trans)glycosidases"/>
    <property type="match status" value="1"/>
</dbReference>
<comment type="similarity">
    <text evidence="1">Belongs to the glycosyl hydrolase 35 family.</text>
</comment>
<sequence length="544" mass="62009">MLLSTLGLVFFVSSTFATNQSISKKNTFEIDYENNVFLKDGQPFQYISGAIHYFRVPEDLWEDRLLKMRAAGLNTIETYIEWSSHEPEPGVYDFNGMLDFEKFIKKAQDLGLLVILRPSPYINSERDMGGLPYWLLRIKKDIRLRRSDPTYLEYVGRWYNVLLPKVKPLMYHNGGPIIKIQVENEYGSYACDTPYMDKLAKMLLSHLGNDTLLYTTDGPFDYNLACGKATNVFQTIDFGPGPNLDLYFKTLRKYQPNGPLVNSEFYSGWFDAWGEPHQILKVDIFINSLKYLLSHNVSINMYMFHGGTSFGYTSGILMSAYYRAMTTSYDYAAPLSEAGDTTEAYHRIRDVLAQYSQPEGPALLRISSLKDRGYVYVNKSIVGLMDRNHTQLTINVKKNYILDILVESEGRVTAGIGLDDFKGISDSVFLGDQVLTNWTSYKVNIKLPGSNETPSIIEEEAPVPGAYWANITVPESTPKDTFLKLDGWGKGFAWLNGHPLGRYWPTKGPQQTLYAPAPFWQKDGMSWCFLRWRKLLVGDLHLAP</sequence>
<evidence type="ECO:0000259" key="6">
    <source>
        <dbReference type="Pfam" id="PF21317"/>
    </source>
</evidence>
<feature type="chain" id="PRO_5046761850" evidence="4">
    <location>
        <begin position="18"/>
        <end position="544"/>
    </location>
</feature>
<accession>A0ABY6KWL0</accession>
<dbReference type="PROSITE" id="PS01182">
    <property type="entry name" value="GLYCOSYL_HYDROL_F35"/>
    <property type="match status" value="1"/>
</dbReference>
<dbReference type="Pfam" id="PF21467">
    <property type="entry name" value="BetaGal_gal-bd"/>
    <property type="match status" value="1"/>
</dbReference>
<dbReference type="InterPro" id="IPR048913">
    <property type="entry name" value="BetaGal_gal-bd"/>
</dbReference>
<feature type="signal peptide" evidence="4">
    <location>
        <begin position="1"/>
        <end position="17"/>
    </location>
</feature>
<keyword evidence="9" id="KW-1185">Reference proteome</keyword>
<feature type="domain" description="Beta-galactosidase 1-like first all-beta" evidence="6">
    <location>
        <begin position="355"/>
        <end position="443"/>
    </location>
</feature>
<dbReference type="Proteomes" id="UP001235939">
    <property type="component" value="Chromosome 09"/>
</dbReference>
<dbReference type="PANTHER" id="PTHR23421">
    <property type="entry name" value="BETA-GALACTOSIDASE RELATED"/>
    <property type="match status" value="1"/>
</dbReference>
<keyword evidence="3" id="KW-0326">Glycosidase</keyword>
<gene>
    <name evidence="8" type="ORF">LAZ67_9002462</name>
</gene>